<dbReference type="PROSITE" id="PS51257">
    <property type="entry name" value="PROKAR_LIPOPROTEIN"/>
    <property type="match status" value="1"/>
</dbReference>
<keyword evidence="1" id="KW-0732">Signal</keyword>
<reference evidence="2 3" key="1">
    <citation type="submission" date="2020-08" db="EMBL/GenBank/DDBJ databases">
        <authorList>
            <person name="Seo M.-J."/>
        </authorList>
    </citation>
    <scope>NUCLEOTIDE SEQUENCE [LARGE SCALE GENOMIC DNA]</scope>
    <source>
        <strain evidence="2 3">KIGAM211</strain>
    </source>
</reference>
<protein>
    <submittedName>
        <fullName evidence="2">Uncharacterized protein</fullName>
    </submittedName>
</protein>
<dbReference type="EMBL" id="JACKXE010000001">
    <property type="protein sequence ID" value="MBB6626689.1"/>
    <property type="molecule type" value="Genomic_DNA"/>
</dbReference>
<organism evidence="2 3">
    <name type="scientific">Nocardioides luti</name>
    <dbReference type="NCBI Taxonomy" id="2761101"/>
    <lineage>
        <taxon>Bacteria</taxon>
        <taxon>Bacillati</taxon>
        <taxon>Actinomycetota</taxon>
        <taxon>Actinomycetes</taxon>
        <taxon>Propionibacteriales</taxon>
        <taxon>Nocardioidaceae</taxon>
        <taxon>Nocardioides</taxon>
    </lineage>
</organism>
<dbReference type="AlphaFoldDB" id="A0A7X0RGP6"/>
<evidence type="ECO:0000256" key="1">
    <source>
        <dbReference type="SAM" id="SignalP"/>
    </source>
</evidence>
<evidence type="ECO:0000313" key="2">
    <source>
        <dbReference type="EMBL" id="MBB6626689.1"/>
    </source>
</evidence>
<sequence>MRRLTTLTLLGVLAVGGALSACGTETGAGAGRPAGGEGDVPITPAAIAAVAVDHLPRSASSMVASYRDQRSPKGYVGADLRYGADGVDDGDLVRVSLQPHRDEQVCGNTYDDGCVELDGAPAGSRVFLTWQEVEPEEDPGIVVVVLQRAAEDVVVLTAGQEIEGDPREQDLAVPVEVMQELAQDDRLHLAATQEVVDAGESLDGFDPGDYDPTAYDRVPATDAALAGVYVTGHGGYLAFSGQRPSPLKADFGDGAVGSRLERDLGGYTATIDVLASPQLPAWMSRDVCATPRFAGHCRALPPGPKGARYLAWEPGDDGQVWGIAVRPDEVVAIHQSGYRVSERAYGVVVRSEWFLDRGLLNRTRTLGLTTQRELVDFDLEALQAEGSTE</sequence>
<dbReference type="Proteomes" id="UP000523955">
    <property type="component" value="Unassembled WGS sequence"/>
</dbReference>
<comment type="caution">
    <text evidence="2">The sequence shown here is derived from an EMBL/GenBank/DDBJ whole genome shotgun (WGS) entry which is preliminary data.</text>
</comment>
<evidence type="ECO:0000313" key="3">
    <source>
        <dbReference type="Proteomes" id="UP000523955"/>
    </source>
</evidence>
<feature type="signal peptide" evidence="1">
    <location>
        <begin position="1"/>
        <end position="20"/>
    </location>
</feature>
<proteinExistence type="predicted"/>
<accession>A0A7X0RGP6</accession>
<feature type="chain" id="PRO_5031502339" evidence="1">
    <location>
        <begin position="21"/>
        <end position="389"/>
    </location>
</feature>
<dbReference type="RefSeq" id="WP_185251934.1">
    <property type="nucleotide sequence ID" value="NZ_JACKXE010000001.1"/>
</dbReference>
<keyword evidence="3" id="KW-1185">Reference proteome</keyword>
<gene>
    <name evidence="2" type="ORF">H5V45_05065</name>
</gene>
<name>A0A7X0RGP6_9ACTN</name>